<keyword evidence="1 3" id="KW-0732">Signal</keyword>
<feature type="domain" description="SLH" evidence="4">
    <location>
        <begin position="521"/>
        <end position="580"/>
    </location>
</feature>
<evidence type="ECO:0000256" key="2">
    <source>
        <dbReference type="SAM" id="MobiDB-lite"/>
    </source>
</evidence>
<sequence>MRLLKCFTVMLLAFLVAAGSLNAAGPVWAAESSDAAVSVSKVTVTFNGDPKTSKGFTWYTPQASQNSNVQVIEATYGKAEFDTGLTFKGRTQVSTNSPLENVHKVEATGLKADTAYYFRVGDAALNVWSEAGTFRTAPASGAFTFIDLADTQAKTEDEAILSSETLAKALATVPNADFVVHNGDIVDNGIKEEQWNWLLGHSQQSLLNTTIVPSAGNHEDENYAFIEHFDVKPAAGSATETGAYYFYDYSNAHFVVLNTNENSEEYADFSKDQVEWLKSDVKAAKAAGAQWIIVNIHKGPYTTSNHATDSDIIGPNGVRNKIAPLMAELDIDFVLQGHDHIYARTKPIKSDNTAAAGTKITETVNGQSVEYTVNQDGTIYLIPATAGPKVYYKNQKPALGDKYYSLFERAEENHAAKYGPDPSDATRPKRSQVQNFIGITIDGGKLTAFTYEIDQNLNNGAPYLIDRFGIQKVAATDTGSNNNNGGNTGGNNGGNTGGTNNGGAVTTPTIPAAPTTPAPTAPVATLKDINGHWAASAINKAVELGFAKGYVDGTFHPNQKVNRAEFITLLMRAVKLPDTGKALGFKDAGKIPAWSQAFIAQALDAGIIAGYNDSTFRPDQVITRAEMAALIVRAGGVQVNPEAALSFADAKDAPKWAVPYIAAIADAGLVNGIGQNRFAPNQSVTRAEAVAIILGLLQQRAG</sequence>
<dbReference type="RefSeq" id="WP_084463315.1">
    <property type="nucleotide sequence ID" value="NZ_JAUSUY010000004.1"/>
</dbReference>
<evidence type="ECO:0000256" key="1">
    <source>
        <dbReference type="ARBA" id="ARBA00022729"/>
    </source>
</evidence>
<dbReference type="SUPFAM" id="SSF49363">
    <property type="entry name" value="Purple acid phosphatase, N-terminal domain"/>
    <property type="match status" value="1"/>
</dbReference>
<proteinExistence type="predicted"/>
<comment type="caution">
    <text evidence="5">The sequence shown here is derived from an EMBL/GenBank/DDBJ whole genome shotgun (WGS) entry which is preliminary data.</text>
</comment>
<dbReference type="Gene3D" id="2.60.40.380">
    <property type="entry name" value="Purple acid phosphatase-like, N-terminal"/>
    <property type="match status" value="1"/>
</dbReference>
<dbReference type="InterPro" id="IPR008963">
    <property type="entry name" value="Purple_acid_Pase-like_N"/>
</dbReference>
<dbReference type="Gene3D" id="3.60.21.10">
    <property type="match status" value="1"/>
</dbReference>
<dbReference type="InterPro" id="IPR029052">
    <property type="entry name" value="Metallo-depent_PP-like"/>
</dbReference>
<feature type="compositionally biased region" description="Low complexity" evidence="2">
    <location>
        <begin position="502"/>
        <end position="513"/>
    </location>
</feature>
<feature type="compositionally biased region" description="Gly residues" evidence="2">
    <location>
        <begin position="486"/>
        <end position="501"/>
    </location>
</feature>
<dbReference type="PANTHER" id="PTHR45867:SF3">
    <property type="entry name" value="ACID PHOSPHATASE TYPE 7"/>
    <property type="match status" value="1"/>
</dbReference>
<dbReference type="EMBL" id="JAUSUY010000004">
    <property type="protein sequence ID" value="MDT3425813.1"/>
    <property type="molecule type" value="Genomic_DNA"/>
</dbReference>
<dbReference type="Proteomes" id="UP001248709">
    <property type="component" value="Unassembled WGS sequence"/>
</dbReference>
<reference evidence="5 6" key="1">
    <citation type="submission" date="2023-07" db="EMBL/GenBank/DDBJ databases">
        <title>Genomic Encyclopedia of Type Strains, Phase IV (KMG-IV): sequencing the most valuable type-strain genomes for metagenomic binning, comparative biology and taxonomic classification.</title>
        <authorList>
            <person name="Goeker M."/>
        </authorList>
    </citation>
    <scope>NUCLEOTIDE SEQUENCE [LARGE SCALE GENOMIC DNA]</scope>
    <source>
        <strain evidence="5 6">T98</strain>
    </source>
</reference>
<dbReference type="InterPro" id="IPR015914">
    <property type="entry name" value="PAPs_N"/>
</dbReference>
<feature type="domain" description="SLH" evidence="4">
    <location>
        <begin position="647"/>
        <end position="702"/>
    </location>
</feature>
<gene>
    <name evidence="5" type="ORF">J2Z22_001332</name>
</gene>
<feature type="chain" id="PRO_5045096349" evidence="3">
    <location>
        <begin position="30"/>
        <end position="702"/>
    </location>
</feature>
<feature type="region of interest" description="Disordered" evidence="2">
    <location>
        <begin position="478"/>
        <end position="521"/>
    </location>
</feature>
<dbReference type="Pfam" id="PF00149">
    <property type="entry name" value="Metallophos"/>
    <property type="match status" value="1"/>
</dbReference>
<accession>A0ABU3H4S3</accession>
<evidence type="ECO:0000313" key="6">
    <source>
        <dbReference type="Proteomes" id="UP001248709"/>
    </source>
</evidence>
<evidence type="ECO:0000259" key="4">
    <source>
        <dbReference type="PROSITE" id="PS51272"/>
    </source>
</evidence>
<dbReference type="SUPFAM" id="SSF56300">
    <property type="entry name" value="Metallo-dependent phosphatases"/>
    <property type="match status" value="1"/>
</dbReference>
<dbReference type="PROSITE" id="PS51272">
    <property type="entry name" value="SLH"/>
    <property type="match status" value="3"/>
</dbReference>
<feature type="signal peptide" evidence="3">
    <location>
        <begin position="1"/>
        <end position="29"/>
    </location>
</feature>
<feature type="domain" description="SLH" evidence="4">
    <location>
        <begin position="582"/>
        <end position="645"/>
    </location>
</feature>
<dbReference type="PANTHER" id="PTHR45867">
    <property type="entry name" value="PURPLE ACID PHOSPHATASE"/>
    <property type="match status" value="1"/>
</dbReference>
<dbReference type="InterPro" id="IPR004843">
    <property type="entry name" value="Calcineurin-like_PHP"/>
</dbReference>
<dbReference type="Pfam" id="PF16656">
    <property type="entry name" value="Pur_ac_phosph_N"/>
    <property type="match status" value="1"/>
</dbReference>
<name>A0ABU3H4S3_9BACL</name>
<evidence type="ECO:0000256" key="3">
    <source>
        <dbReference type="SAM" id="SignalP"/>
    </source>
</evidence>
<evidence type="ECO:0000313" key="5">
    <source>
        <dbReference type="EMBL" id="MDT3425813.1"/>
    </source>
</evidence>
<keyword evidence="6" id="KW-1185">Reference proteome</keyword>
<dbReference type="InterPro" id="IPR001119">
    <property type="entry name" value="SLH_dom"/>
</dbReference>
<protein>
    <submittedName>
        <fullName evidence="5">Phosphodiesterase</fullName>
    </submittedName>
</protein>
<dbReference type="Pfam" id="PF00395">
    <property type="entry name" value="SLH"/>
    <property type="match status" value="3"/>
</dbReference>
<organism evidence="5 6">
    <name type="scientific">Paenibacillus forsythiae</name>
    <dbReference type="NCBI Taxonomy" id="365616"/>
    <lineage>
        <taxon>Bacteria</taxon>
        <taxon>Bacillati</taxon>
        <taxon>Bacillota</taxon>
        <taxon>Bacilli</taxon>
        <taxon>Bacillales</taxon>
        <taxon>Paenibacillaceae</taxon>
        <taxon>Paenibacillus</taxon>
    </lineage>
</organism>